<keyword evidence="3" id="KW-0540">Nuclease</keyword>
<gene>
    <name evidence="3" type="ORF">EBB79_00530</name>
</gene>
<dbReference type="AlphaFoldDB" id="A0A3T0MXN4"/>
<dbReference type="RefSeq" id="WP_127746964.1">
    <property type="nucleotide sequence ID" value="NZ_CP033219.1"/>
</dbReference>
<dbReference type="InterPro" id="IPR005135">
    <property type="entry name" value="Endo/exonuclease/phosphatase"/>
</dbReference>
<keyword evidence="3" id="KW-0269">Exonuclease</keyword>
<feature type="chain" id="PRO_5019546051" evidence="1">
    <location>
        <begin position="20"/>
        <end position="343"/>
    </location>
</feature>
<evidence type="ECO:0000313" key="4">
    <source>
        <dbReference type="Proteomes" id="UP000283063"/>
    </source>
</evidence>
<proteinExistence type="predicted"/>
<keyword evidence="3" id="KW-0378">Hydrolase</keyword>
<dbReference type="Proteomes" id="UP000283063">
    <property type="component" value="Chromosome"/>
</dbReference>
<evidence type="ECO:0000313" key="3">
    <source>
        <dbReference type="EMBL" id="AZV76523.1"/>
    </source>
</evidence>
<name>A0A3T0MXN4_9RHOB</name>
<feature type="domain" description="Endonuclease/exonuclease/phosphatase" evidence="2">
    <location>
        <begin position="26"/>
        <end position="326"/>
    </location>
</feature>
<evidence type="ECO:0000256" key="1">
    <source>
        <dbReference type="SAM" id="SignalP"/>
    </source>
</evidence>
<dbReference type="Gene3D" id="3.60.10.10">
    <property type="entry name" value="Endonuclease/exonuclease/phosphatase"/>
    <property type="match status" value="1"/>
</dbReference>
<dbReference type="InterPro" id="IPR036691">
    <property type="entry name" value="Endo/exonu/phosph_ase_sf"/>
</dbReference>
<dbReference type="OrthoDB" id="292013at2"/>
<dbReference type="GO" id="GO:0004527">
    <property type="term" value="F:exonuclease activity"/>
    <property type="evidence" value="ECO:0007669"/>
    <property type="project" value="UniProtKB-KW"/>
</dbReference>
<evidence type="ECO:0000259" key="2">
    <source>
        <dbReference type="Pfam" id="PF03372"/>
    </source>
</evidence>
<dbReference type="Pfam" id="PF03372">
    <property type="entry name" value="Exo_endo_phos"/>
    <property type="match status" value="1"/>
</dbReference>
<reference evidence="3 4" key="1">
    <citation type="submission" date="2018-10" db="EMBL/GenBank/DDBJ databases">
        <title>Parasedimentitalea marina sp. nov., a psychrophilic bacterium isolated from deep seawater of the New Britain Trench.</title>
        <authorList>
            <person name="Cao J."/>
        </authorList>
    </citation>
    <scope>NUCLEOTIDE SEQUENCE [LARGE SCALE GENOMIC DNA]</scope>
    <source>
        <strain evidence="3 4">W43</strain>
    </source>
</reference>
<dbReference type="GO" id="GO:0004519">
    <property type="term" value="F:endonuclease activity"/>
    <property type="evidence" value="ECO:0007669"/>
    <property type="project" value="UniProtKB-KW"/>
</dbReference>
<dbReference type="KEGG" id="sedi:EBB79_00530"/>
<dbReference type="EMBL" id="CP033219">
    <property type="protein sequence ID" value="AZV76523.1"/>
    <property type="molecule type" value="Genomic_DNA"/>
</dbReference>
<organism evidence="3 4">
    <name type="scientific">Parasedimentitalea marina</name>
    <dbReference type="NCBI Taxonomy" id="2483033"/>
    <lineage>
        <taxon>Bacteria</taxon>
        <taxon>Pseudomonadati</taxon>
        <taxon>Pseudomonadota</taxon>
        <taxon>Alphaproteobacteria</taxon>
        <taxon>Rhodobacterales</taxon>
        <taxon>Paracoccaceae</taxon>
        <taxon>Parasedimentitalea</taxon>
    </lineage>
</organism>
<protein>
    <submittedName>
        <fullName evidence="3">Endonuclease/exonuclease/phosphatase family protein</fullName>
    </submittedName>
</protein>
<sequence length="343" mass="37411">MRRLAASLLPLFFALPVLADSLRIATFNTELSRDGPGLLLRDLERGKDPQINAVIAQIAAVNPDVLVLQGIDWDYENRALQALQDRLKQAGSDYPYIFARLPNSGMASDLDLDGDGRLGGPRDSQGYGNFTGEGGNAVLSRLPIEYDAVRDLSPLLWRDLPGALLPQHPDGTPFPSKRALQAQRLSSTAHWIIPLVTSDGGTLTLLSFQATPPLFDGPEDRNGRRNADEIRLWQLLLDGDLGPVPKSPLVIAGGANLDPNRGDGRRSSIAELLADPRLQDPHPTSPEAGLNTVEWQRAGRMRVDYLLPSADLRVLDAGVAWSPTSDLASRHRLVWLDISLDPQ</sequence>
<keyword evidence="4" id="KW-1185">Reference proteome</keyword>
<accession>A0A3T0MXN4</accession>
<keyword evidence="3" id="KW-0255">Endonuclease</keyword>
<dbReference type="SUPFAM" id="SSF56219">
    <property type="entry name" value="DNase I-like"/>
    <property type="match status" value="1"/>
</dbReference>
<keyword evidence="1" id="KW-0732">Signal</keyword>
<feature type="signal peptide" evidence="1">
    <location>
        <begin position="1"/>
        <end position="19"/>
    </location>
</feature>